<dbReference type="InterPro" id="IPR029030">
    <property type="entry name" value="Caspase-like_dom_sf"/>
</dbReference>
<dbReference type="GO" id="GO:0004197">
    <property type="term" value="F:cysteine-type endopeptidase activity"/>
    <property type="evidence" value="ECO:0007669"/>
    <property type="project" value="InterPro"/>
</dbReference>
<dbReference type="InterPro" id="IPR011600">
    <property type="entry name" value="Pept_C14_caspase"/>
</dbReference>
<dbReference type="SUPFAM" id="SSF52129">
    <property type="entry name" value="Caspase-like"/>
    <property type="match status" value="1"/>
</dbReference>
<accession>A0AA37IHA3</accession>
<organism evidence="2 3">
    <name type="scientific">Caballeronia novacaledonica</name>
    <dbReference type="NCBI Taxonomy" id="1544861"/>
    <lineage>
        <taxon>Bacteria</taxon>
        <taxon>Pseudomonadati</taxon>
        <taxon>Pseudomonadota</taxon>
        <taxon>Betaproteobacteria</taxon>
        <taxon>Burkholderiales</taxon>
        <taxon>Burkholderiaceae</taxon>
        <taxon>Caballeronia</taxon>
    </lineage>
</organism>
<evidence type="ECO:0000313" key="2">
    <source>
        <dbReference type="EMBL" id="GJH26285.1"/>
    </source>
</evidence>
<dbReference type="Pfam" id="PF00656">
    <property type="entry name" value="Peptidase_C14"/>
    <property type="match status" value="1"/>
</dbReference>
<dbReference type="Proteomes" id="UP001055111">
    <property type="component" value="Unassembled WGS sequence"/>
</dbReference>
<name>A0AA37IHA3_9BURK</name>
<feature type="domain" description="Peptidase C14 caspase" evidence="1">
    <location>
        <begin position="102"/>
        <end position="252"/>
    </location>
</feature>
<sequence length="392" mass="43126">MTYETMDYRSQPNEAYTHALVIGCGYPGLPSLGYPTLSGSACGKFWTPGLSASWFVEWLFGMYHEPGCGFENCRAPLGTVEFLGPEDDRFVFPGDSTASNLTTPKFDEIESAFSDWIYRISLNPHSQGIFYFCGHGLIDGEDHILLSDGFTGAGDGQYGVWHESFNMTDSVEGASRKVHGALYFFIDACMEFDKDVILSKRPPRGLIDWKIDEPVLSSDHVYLRGAKPGNLSFAPTDGVANFTRALLKVLSGFCGQQGGNIPYWANWQMVLNGTATLLRRDMQSDLNRQEISMVGSGNGSSVLRTSNNAPKVILGVDVSPGGYRPNIVVWADGPALSRREEVTLSSSHEDMELIQHIYQIGIAAPPGAAFANQERQNVWLLPPLVEQTFKLP</sequence>
<evidence type="ECO:0000259" key="1">
    <source>
        <dbReference type="Pfam" id="PF00656"/>
    </source>
</evidence>
<gene>
    <name evidence="2" type="ORF">CBA19CS42_17235</name>
</gene>
<proteinExistence type="predicted"/>
<dbReference type="AlphaFoldDB" id="A0AA37IHA3"/>
<reference evidence="2" key="1">
    <citation type="submission" date="2022-09" db="EMBL/GenBank/DDBJ databases">
        <title>Isolation and characterization of 3-chlorobenzoate degrading bacteria from soils in Shizuoka.</title>
        <authorList>
            <person name="Ifat A."/>
            <person name="Ogawa N."/>
            <person name="Kimbara K."/>
            <person name="Moriuchi R."/>
            <person name="Dohra H."/>
            <person name="Shintani M."/>
        </authorList>
    </citation>
    <scope>NUCLEOTIDE SEQUENCE</scope>
    <source>
        <strain evidence="2">19CS4-2</strain>
    </source>
</reference>
<dbReference type="GO" id="GO:0006508">
    <property type="term" value="P:proteolysis"/>
    <property type="evidence" value="ECO:0007669"/>
    <property type="project" value="InterPro"/>
</dbReference>
<comment type="caution">
    <text evidence="2">The sequence shown here is derived from an EMBL/GenBank/DDBJ whole genome shotgun (WGS) entry which is preliminary data.</text>
</comment>
<evidence type="ECO:0000313" key="3">
    <source>
        <dbReference type="Proteomes" id="UP001055111"/>
    </source>
</evidence>
<dbReference type="EMBL" id="BPUS01000006">
    <property type="protein sequence ID" value="GJH26285.1"/>
    <property type="molecule type" value="Genomic_DNA"/>
</dbReference>
<dbReference type="RefSeq" id="WP_238212875.1">
    <property type="nucleotide sequence ID" value="NZ_BPUS01000006.1"/>
</dbReference>
<protein>
    <submittedName>
        <fullName evidence="2">Caspase family protein</fullName>
    </submittedName>
</protein>